<proteinExistence type="predicted"/>
<dbReference type="Proteomes" id="UP000283387">
    <property type="component" value="Unassembled WGS sequence"/>
</dbReference>
<feature type="transmembrane region" description="Helical" evidence="2">
    <location>
        <begin position="493"/>
        <end position="514"/>
    </location>
</feature>
<organism evidence="3 4">
    <name type="scientific">Mangrovibacterium diazotrophicum</name>
    <dbReference type="NCBI Taxonomy" id="1261403"/>
    <lineage>
        <taxon>Bacteria</taxon>
        <taxon>Pseudomonadati</taxon>
        <taxon>Bacteroidota</taxon>
        <taxon>Bacteroidia</taxon>
        <taxon>Marinilabiliales</taxon>
        <taxon>Prolixibacteraceae</taxon>
        <taxon>Mangrovibacterium</taxon>
    </lineage>
</organism>
<keyword evidence="4" id="KW-1185">Reference proteome</keyword>
<comment type="caution">
    <text evidence="3">The sequence shown here is derived from an EMBL/GenBank/DDBJ whole genome shotgun (WGS) entry which is preliminary data.</text>
</comment>
<dbReference type="RefSeq" id="WP_120274788.1">
    <property type="nucleotide sequence ID" value="NZ_RAPN01000003.1"/>
</dbReference>
<feature type="transmembrane region" description="Helical" evidence="2">
    <location>
        <begin position="520"/>
        <end position="538"/>
    </location>
</feature>
<feature type="transmembrane region" description="Helical" evidence="2">
    <location>
        <begin position="340"/>
        <end position="360"/>
    </location>
</feature>
<sequence>MKRTEKTELDAITNEINAIKNRLTQIEQALQLKTAKERSQLKVDESDDDSEFELNLTFAEKGNVESRIGEYGLAWLGNIVLLFGISFLVQYLKDPLLSAIVGFASVGLIYAASYYSRKPFAYLSKLFGYSGHLLLFYVSLQLHFFTETPLINSKTLGTGLLLIVVCIQIYWSIRKQKATLSFLALLMLLFTGIVNGSIAFAAFITMLTSVIALYIYIRFGRQKLVLAFMFIIYLAHTNWLLNNPLIGNPLELAASPGISYLCFLMSAIAFSALAVIPPKETASRELLIASVVWNGLNFSVVLAFSTLLYFRDSYILLFSFIAAFCLAYSIILQKRTEIKLFASMYAIYSFVAMSVAFYGLFLLPKAYTLLSIQSLLVVSMALWFRSRFIVVINTFLFLLLLALYLSDEQSYNGTNFSFMLIAFFSARIINWKKDRLQLKTELIRNVYLLAGWIMTLISLFHIVPDTWITASWIFAAILFFATSLLLKNIKYRWLAIASVLASACKLIFVDFANIDIVFRILLFMALAVVSLGTSILYTKFYKSKKTES</sequence>
<name>A0A419VX04_9BACT</name>
<protein>
    <submittedName>
        <fullName evidence="3">Uncharacterized protein</fullName>
    </submittedName>
</protein>
<evidence type="ECO:0000256" key="1">
    <source>
        <dbReference type="SAM" id="Coils"/>
    </source>
</evidence>
<keyword evidence="1" id="KW-0175">Coiled coil</keyword>
<feature type="transmembrane region" description="Helical" evidence="2">
    <location>
        <begin position="200"/>
        <end position="217"/>
    </location>
</feature>
<keyword evidence="2" id="KW-0472">Membrane</keyword>
<feature type="transmembrane region" description="Helical" evidence="2">
    <location>
        <begin position="151"/>
        <end position="171"/>
    </location>
</feature>
<gene>
    <name evidence="3" type="ORF">BC643_3770</name>
</gene>
<feature type="transmembrane region" description="Helical" evidence="2">
    <location>
        <begin position="442"/>
        <end position="463"/>
    </location>
</feature>
<accession>A0A419VX04</accession>
<feature type="transmembrane region" description="Helical" evidence="2">
    <location>
        <begin position="126"/>
        <end position="145"/>
    </location>
</feature>
<dbReference type="AlphaFoldDB" id="A0A419VX04"/>
<evidence type="ECO:0000256" key="2">
    <source>
        <dbReference type="SAM" id="Phobius"/>
    </source>
</evidence>
<evidence type="ECO:0000313" key="3">
    <source>
        <dbReference type="EMBL" id="RKD87763.1"/>
    </source>
</evidence>
<feature type="transmembrane region" description="Helical" evidence="2">
    <location>
        <begin position="314"/>
        <end position="333"/>
    </location>
</feature>
<feature type="transmembrane region" description="Helical" evidence="2">
    <location>
        <begin position="71"/>
        <end position="89"/>
    </location>
</feature>
<feature type="transmembrane region" description="Helical" evidence="2">
    <location>
        <begin position="469"/>
        <end position="486"/>
    </location>
</feature>
<feature type="transmembrane region" description="Helical" evidence="2">
    <location>
        <begin position="253"/>
        <end position="274"/>
    </location>
</feature>
<feature type="transmembrane region" description="Helical" evidence="2">
    <location>
        <begin position="388"/>
        <end position="405"/>
    </location>
</feature>
<feature type="transmembrane region" description="Helical" evidence="2">
    <location>
        <begin position="178"/>
        <end position="194"/>
    </location>
</feature>
<dbReference type="EMBL" id="RAPN01000003">
    <property type="protein sequence ID" value="RKD87763.1"/>
    <property type="molecule type" value="Genomic_DNA"/>
</dbReference>
<reference evidence="3 4" key="1">
    <citation type="submission" date="2018-09" db="EMBL/GenBank/DDBJ databases">
        <title>Genomic Encyclopedia of Archaeal and Bacterial Type Strains, Phase II (KMG-II): from individual species to whole genera.</title>
        <authorList>
            <person name="Goeker M."/>
        </authorList>
    </citation>
    <scope>NUCLEOTIDE SEQUENCE [LARGE SCALE GENOMIC DNA]</scope>
    <source>
        <strain evidence="3 4">DSM 27148</strain>
    </source>
</reference>
<feature type="coiled-coil region" evidence="1">
    <location>
        <begin position="2"/>
        <end position="36"/>
    </location>
</feature>
<keyword evidence="2" id="KW-1133">Transmembrane helix</keyword>
<feature type="transmembrane region" description="Helical" evidence="2">
    <location>
        <begin position="286"/>
        <end position="308"/>
    </location>
</feature>
<feature type="transmembrane region" description="Helical" evidence="2">
    <location>
        <begin position="95"/>
        <end position="114"/>
    </location>
</feature>
<keyword evidence="2" id="KW-0812">Transmembrane</keyword>
<dbReference type="OrthoDB" id="1115465at2"/>
<evidence type="ECO:0000313" key="4">
    <source>
        <dbReference type="Proteomes" id="UP000283387"/>
    </source>
</evidence>
<feature type="transmembrane region" description="Helical" evidence="2">
    <location>
        <begin position="224"/>
        <end position="241"/>
    </location>
</feature>